<organism evidence="1 2">
    <name type="scientific">Thermococcus barophilus</name>
    <dbReference type="NCBI Taxonomy" id="55802"/>
    <lineage>
        <taxon>Archaea</taxon>
        <taxon>Methanobacteriati</taxon>
        <taxon>Methanobacteriota</taxon>
        <taxon>Thermococci</taxon>
        <taxon>Thermococcales</taxon>
        <taxon>Thermococcaceae</taxon>
        <taxon>Thermococcus</taxon>
    </lineage>
</organism>
<dbReference type="GeneID" id="26136852"/>
<evidence type="ECO:0000313" key="2">
    <source>
        <dbReference type="Proteomes" id="UP000066042"/>
    </source>
</evidence>
<evidence type="ECO:0000313" key="1">
    <source>
        <dbReference type="EMBL" id="ALM75525.1"/>
    </source>
</evidence>
<dbReference type="AlphaFoldDB" id="A0A0S1XCK3"/>
<accession>A0A0S1XCK3</accession>
<dbReference type="PATRIC" id="fig|55802.8.peg.1593"/>
<protein>
    <submittedName>
        <fullName evidence="1">Uncharacterized protein</fullName>
    </submittedName>
</protein>
<name>A0A0S1XCK3_THEBA</name>
<dbReference type="STRING" id="55802.TBCH5v1_1612"/>
<proteinExistence type="predicted"/>
<gene>
    <name evidence="1" type="ORF">TBCH5v1_1612</name>
</gene>
<reference evidence="1 2" key="1">
    <citation type="journal article" date="2016" name="Genome Announc.">
        <title>Complete genome sequence of the hyperthermophilic and piezophilic archaeon Thermococcus barophilus Ch5, capable of growth at the expense of hydrogenogenesis from carbon monoxide and formate.</title>
        <authorList>
            <person name="Oger P."/>
            <person name="Sokolova T.G."/>
            <person name="Kozhevnikova D.A."/>
            <person name="Taranov E.A."/>
            <person name="Vannier P."/>
            <person name="Lee H.S."/>
            <person name="Kwon K.K."/>
            <person name="Kang S.G."/>
            <person name="Lee J.H."/>
            <person name="Bonch-Osmolovskaya E.A."/>
            <person name="Lebedinsky A.V."/>
        </authorList>
    </citation>
    <scope>NUCLEOTIDE SEQUENCE [LARGE SCALE GENOMIC DNA]</scope>
    <source>
        <strain evidence="2">Ch5</strain>
    </source>
</reference>
<dbReference type="EMBL" id="CP013050">
    <property type="protein sequence ID" value="ALM75525.1"/>
    <property type="molecule type" value="Genomic_DNA"/>
</dbReference>
<sequence length="154" mass="17923">MLGFLKRKKKEKFGPLIYLSEPTIIYHTQTEKVILKILEEKLGSNNVVLPSDYGLKGTSHMIKDAEFFVAVAIIGKFTSLVVNEIKIAQELGKKIYTLNIARKGEEVEYIFTEGIPDDIEWLTPEETNQLYEDFRGEEFSGFMKFFFGDRRREW</sequence>
<dbReference type="RefSeq" id="WP_056934129.1">
    <property type="nucleotide sequence ID" value="NZ_CP013050.1"/>
</dbReference>
<dbReference type="Proteomes" id="UP000066042">
    <property type="component" value="Chromosome"/>
</dbReference>